<dbReference type="GO" id="GO:0000122">
    <property type="term" value="P:negative regulation of transcription by RNA polymerase II"/>
    <property type="evidence" value="ECO:0007669"/>
    <property type="project" value="TreeGrafter"/>
</dbReference>
<keyword evidence="15" id="KW-0206">Cytoskeleton</keyword>
<dbReference type="PROSITE" id="PS51843">
    <property type="entry name" value="NR_LBD"/>
    <property type="match status" value="1"/>
</dbReference>
<keyword evidence="24" id="KW-1185">Reference proteome</keyword>
<dbReference type="SMART" id="SM00430">
    <property type="entry name" value="HOLI"/>
    <property type="match status" value="1"/>
</dbReference>
<keyword evidence="9 21" id="KW-0862">Zinc</keyword>
<evidence type="ECO:0000256" key="14">
    <source>
        <dbReference type="ARBA" id="ARBA00023170"/>
    </source>
</evidence>
<evidence type="ECO:0000256" key="10">
    <source>
        <dbReference type="ARBA" id="ARBA00023015"/>
    </source>
</evidence>
<evidence type="ECO:0000256" key="15">
    <source>
        <dbReference type="ARBA" id="ARBA00023212"/>
    </source>
</evidence>
<evidence type="ECO:0000256" key="2">
    <source>
        <dbReference type="ARBA" id="ARBA00004245"/>
    </source>
</evidence>
<evidence type="ECO:0000256" key="17">
    <source>
        <dbReference type="ARBA" id="ARBA00025881"/>
    </source>
</evidence>
<evidence type="ECO:0000313" key="24">
    <source>
        <dbReference type="Proteomes" id="UP001165780"/>
    </source>
</evidence>
<comment type="similarity">
    <text evidence="3">Belongs to the nuclear hormone receptor family. NR1 subfamily.</text>
</comment>
<evidence type="ECO:0000256" key="21">
    <source>
        <dbReference type="RuleBase" id="RU004334"/>
    </source>
</evidence>
<comment type="function">
    <text evidence="1">May stabilize HDL (high density lipoprotein) structure by its association with lipids, and affect the HDL metabolism.</text>
</comment>
<evidence type="ECO:0000256" key="16">
    <source>
        <dbReference type="ARBA" id="ARBA00023242"/>
    </source>
</evidence>
<dbReference type="Gene3D" id="3.30.50.10">
    <property type="entry name" value="Erythroid Transcription Factor GATA-1, subunit A"/>
    <property type="match status" value="1"/>
</dbReference>
<dbReference type="SUPFAM" id="SSF57716">
    <property type="entry name" value="Glucocorticoid receptor-like (DNA-binding domain)"/>
    <property type="match status" value="1"/>
</dbReference>
<dbReference type="GO" id="GO:0008289">
    <property type="term" value="F:lipid binding"/>
    <property type="evidence" value="ECO:0007669"/>
    <property type="project" value="InterPro"/>
</dbReference>
<evidence type="ECO:0000256" key="9">
    <source>
        <dbReference type="ARBA" id="ARBA00022833"/>
    </source>
</evidence>
<keyword evidence="5" id="KW-0597">Phosphoprotein</keyword>
<dbReference type="InterPro" id="IPR006801">
    <property type="entry name" value="ApoA-II"/>
</dbReference>
<dbReference type="GO" id="GO:0005576">
    <property type="term" value="C:extracellular region"/>
    <property type="evidence" value="ECO:0007669"/>
    <property type="project" value="InterPro"/>
</dbReference>
<evidence type="ECO:0000256" key="3">
    <source>
        <dbReference type="ARBA" id="ARBA00008092"/>
    </source>
</evidence>
<protein>
    <recommendedName>
        <fullName evidence="19">Nuclear receptor subfamily 1 group I member 3</fullName>
    </recommendedName>
    <alternativeName>
        <fullName evidence="20">Constitutive androstane receptor</fullName>
    </alternativeName>
</protein>
<dbReference type="GO" id="GO:0008270">
    <property type="term" value="F:zinc ion binding"/>
    <property type="evidence" value="ECO:0007669"/>
    <property type="project" value="UniProtKB-KW"/>
</dbReference>
<evidence type="ECO:0000259" key="23">
    <source>
        <dbReference type="PROSITE" id="PS51843"/>
    </source>
</evidence>
<comment type="subunit">
    <text evidence="17">Monomer. Interacts with NAXE and NDRG1.</text>
</comment>
<evidence type="ECO:0000256" key="20">
    <source>
        <dbReference type="ARBA" id="ARBA00043125"/>
    </source>
</evidence>
<dbReference type="Gene3D" id="1.10.565.10">
    <property type="entry name" value="Retinoid X Receptor"/>
    <property type="match status" value="1"/>
</dbReference>
<dbReference type="PANTHER" id="PTHR24082:SF231">
    <property type="entry name" value="NUCLEAR RECEPTOR SUBFAMILY 1 GROUP I MEMBER 3"/>
    <property type="match status" value="1"/>
</dbReference>
<comment type="function">
    <text evidence="18">Binds and transactivates the retinoic acid response elements that control expression of the retinoic acid receptor beta 2 and alcohol dehydrogenase 3 genes. Transactivates both the phenobarbital responsive element module of the human CYP2B6 gene and the CYP3A4 xenobiotic response element.</text>
</comment>
<dbReference type="Gene3D" id="6.10.250.100">
    <property type="match status" value="1"/>
</dbReference>
<evidence type="ECO:0000256" key="12">
    <source>
        <dbReference type="ARBA" id="ARBA00023159"/>
    </source>
</evidence>
<dbReference type="GO" id="GO:0006869">
    <property type="term" value="P:lipid transport"/>
    <property type="evidence" value="ECO:0007669"/>
    <property type="project" value="InterPro"/>
</dbReference>
<evidence type="ECO:0000259" key="22">
    <source>
        <dbReference type="PROSITE" id="PS51030"/>
    </source>
</evidence>
<dbReference type="FunFam" id="3.30.50.10:FF:000035">
    <property type="entry name" value="Nuclear receptor subfamily 1 group I member 3"/>
    <property type="match status" value="1"/>
</dbReference>
<dbReference type="RefSeq" id="XP_053764903.1">
    <property type="nucleotide sequence ID" value="XM_053908928.1"/>
</dbReference>
<keyword evidence="12" id="KW-0010">Activator</keyword>
<keyword evidence="14 21" id="KW-0675">Receptor</keyword>
<evidence type="ECO:0000256" key="19">
    <source>
        <dbReference type="ARBA" id="ARBA00040912"/>
    </source>
</evidence>
<evidence type="ECO:0000256" key="8">
    <source>
        <dbReference type="ARBA" id="ARBA00022771"/>
    </source>
</evidence>
<keyword evidence="6" id="KW-0165">Cleavage on pair of basic residues</keyword>
<feature type="domain" description="Nuclear receptor" evidence="22">
    <location>
        <begin position="8"/>
        <end position="83"/>
    </location>
</feature>
<keyword evidence="8 21" id="KW-0863">Zinc-finger</keyword>
<dbReference type="InterPro" id="IPR050234">
    <property type="entry name" value="Nuclear_hormone_rcpt_NR1"/>
</dbReference>
<keyword evidence="13 21" id="KW-0804">Transcription</keyword>
<dbReference type="Pfam" id="PF00105">
    <property type="entry name" value="zf-C4"/>
    <property type="match status" value="1"/>
</dbReference>
<dbReference type="Pfam" id="PF00104">
    <property type="entry name" value="Hormone_recep"/>
    <property type="match status" value="1"/>
</dbReference>
<dbReference type="GO" id="GO:0045944">
    <property type="term" value="P:positive regulation of transcription by RNA polymerase II"/>
    <property type="evidence" value="ECO:0007669"/>
    <property type="project" value="TreeGrafter"/>
</dbReference>
<evidence type="ECO:0000256" key="18">
    <source>
        <dbReference type="ARBA" id="ARBA00037362"/>
    </source>
</evidence>
<keyword evidence="4" id="KW-0963">Cytoplasm</keyword>
<dbReference type="InterPro" id="IPR000536">
    <property type="entry name" value="Nucl_hrmn_rcpt_lig-bd"/>
</dbReference>
<evidence type="ECO:0000256" key="7">
    <source>
        <dbReference type="ARBA" id="ARBA00022723"/>
    </source>
</evidence>
<dbReference type="AlphaFoldDB" id="A0A9W2W2P8"/>
<comment type="subcellular location">
    <subcellularLocation>
        <location evidence="2">Cytoplasm</location>
        <location evidence="2">Cytoskeleton</location>
    </subcellularLocation>
    <subcellularLocation>
        <location evidence="21">Nucleus</location>
    </subcellularLocation>
</comment>
<keyword evidence="16 21" id="KW-0539">Nucleus</keyword>
<dbReference type="InterPro" id="IPR001628">
    <property type="entry name" value="Znf_hrmn_rcpt"/>
</dbReference>
<dbReference type="CDD" id="cd07156">
    <property type="entry name" value="NR_DBD_VDR_like"/>
    <property type="match status" value="1"/>
</dbReference>
<evidence type="ECO:0000256" key="4">
    <source>
        <dbReference type="ARBA" id="ARBA00022490"/>
    </source>
</evidence>
<dbReference type="PROSITE" id="PS51030">
    <property type="entry name" value="NUCLEAR_REC_DBD_2"/>
    <property type="match status" value="1"/>
</dbReference>
<dbReference type="Pfam" id="PF04711">
    <property type="entry name" value="ApoA-II"/>
    <property type="match status" value="1"/>
</dbReference>
<dbReference type="SUPFAM" id="SSF48508">
    <property type="entry name" value="Nuclear receptor ligand-binding domain"/>
    <property type="match status" value="1"/>
</dbReference>
<dbReference type="GO" id="GO:0000978">
    <property type="term" value="F:RNA polymerase II cis-regulatory region sequence-specific DNA binding"/>
    <property type="evidence" value="ECO:0007669"/>
    <property type="project" value="TreeGrafter"/>
</dbReference>
<evidence type="ECO:0000313" key="25">
    <source>
        <dbReference type="RefSeq" id="XP_053764903.1"/>
    </source>
</evidence>
<dbReference type="GO" id="GO:0004879">
    <property type="term" value="F:nuclear receptor activity"/>
    <property type="evidence" value="ECO:0007669"/>
    <property type="project" value="TreeGrafter"/>
</dbReference>
<dbReference type="GO" id="GO:0005634">
    <property type="term" value="C:nucleus"/>
    <property type="evidence" value="ECO:0007669"/>
    <property type="project" value="UniProtKB-SubCell"/>
</dbReference>
<dbReference type="PANTHER" id="PTHR24082">
    <property type="entry name" value="NUCLEAR HORMONE RECEPTOR"/>
    <property type="match status" value="1"/>
</dbReference>
<dbReference type="InterPro" id="IPR036172">
    <property type="entry name" value="ApoA-II_sf"/>
</dbReference>
<dbReference type="PRINTS" id="PR00398">
    <property type="entry name" value="STRDHORMONER"/>
</dbReference>
<feature type="domain" description="NR LBD" evidence="23">
    <location>
        <begin position="109"/>
        <end position="354"/>
    </location>
</feature>
<proteinExistence type="inferred from homology"/>
<dbReference type="GeneID" id="109257291"/>
<keyword evidence="10 21" id="KW-0805">Transcription regulation</keyword>
<keyword evidence="11 21" id="KW-0238">DNA-binding</keyword>
<accession>A0A9W2W2P8</accession>
<dbReference type="PRINTS" id="PR00047">
    <property type="entry name" value="STROIDFINGER"/>
</dbReference>
<sequence length="423" mass="47565">MAGGEDEPRNCAVCGDRATGYHFHALTCEGCKGFFRRTVTRSTGLTCPFAGRCEVNKIQRRHCPACRLQKCLDAGMKKDMILSAEALALRRAKQAQRRAQRAPSQLSDKQKELVRTLLGAHTRHVGTMFDQFVQFRPPAHLFVRHQHLPGSVPVPPLLTHFAEINTFMVQQIIKFTKDLPLFRSLPMEDQISLLKGAAVEMCHIALNTTFCLQTQNFLCGPLHYAIEDGAHVGFQEQFLELLFRFHGTLRRLQLQEPEYVLMAAVALFSPDRPGVTRREQIDHLQEVTALTLQSYIEGQQPRPGSRPSPTPTCFQATFPTVTTMKLLAMTVLLLTICSLEGALVRRQAAELSLQRLVSQYFQTVTDYGKDLVEKAKGPELQAQAKAYFEKTQEQLTPLVKKAGTDLINFLNNFMDLKAQPATQ</sequence>
<dbReference type="GO" id="GO:0005856">
    <property type="term" value="C:cytoskeleton"/>
    <property type="evidence" value="ECO:0007669"/>
    <property type="project" value="UniProtKB-SubCell"/>
</dbReference>
<organism evidence="24 25">
    <name type="scientific">Panthera pardus</name>
    <name type="common">Leopard</name>
    <name type="synonym">Felis pardus</name>
    <dbReference type="NCBI Taxonomy" id="9691"/>
    <lineage>
        <taxon>Eukaryota</taxon>
        <taxon>Metazoa</taxon>
        <taxon>Chordata</taxon>
        <taxon>Craniata</taxon>
        <taxon>Vertebrata</taxon>
        <taxon>Euteleostomi</taxon>
        <taxon>Mammalia</taxon>
        <taxon>Eutheria</taxon>
        <taxon>Laurasiatheria</taxon>
        <taxon>Carnivora</taxon>
        <taxon>Feliformia</taxon>
        <taxon>Felidae</taxon>
        <taxon>Pantherinae</taxon>
        <taxon>Panthera</taxon>
    </lineage>
</organism>
<evidence type="ECO:0000256" key="13">
    <source>
        <dbReference type="ARBA" id="ARBA00023163"/>
    </source>
</evidence>
<dbReference type="PROSITE" id="PS00031">
    <property type="entry name" value="NUCLEAR_REC_DBD_1"/>
    <property type="match status" value="1"/>
</dbReference>
<dbReference type="GO" id="GO:0042157">
    <property type="term" value="P:lipoprotein metabolic process"/>
    <property type="evidence" value="ECO:0007669"/>
    <property type="project" value="InterPro"/>
</dbReference>
<evidence type="ECO:0000256" key="1">
    <source>
        <dbReference type="ARBA" id="ARBA00003879"/>
    </source>
</evidence>
<dbReference type="InterPro" id="IPR013088">
    <property type="entry name" value="Znf_NHR/GATA"/>
</dbReference>
<evidence type="ECO:0000256" key="11">
    <source>
        <dbReference type="ARBA" id="ARBA00023125"/>
    </source>
</evidence>
<dbReference type="GO" id="GO:0030154">
    <property type="term" value="P:cell differentiation"/>
    <property type="evidence" value="ECO:0007669"/>
    <property type="project" value="TreeGrafter"/>
</dbReference>
<dbReference type="SUPFAM" id="SSF82936">
    <property type="entry name" value="Apolipoprotein A-II"/>
    <property type="match status" value="1"/>
</dbReference>
<evidence type="ECO:0000256" key="5">
    <source>
        <dbReference type="ARBA" id="ARBA00022553"/>
    </source>
</evidence>
<reference evidence="25" key="1">
    <citation type="submission" date="2025-08" db="UniProtKB">
        <authorList>
            <consortium name="RefSeq"/>
        </authorList>
    </citation>
    <scope>IDENTIFICATION</scope>
    <source>
        <tissue evidence="25">Whole blood</tissue>
    </source>
</reference>
<gene>
    <name evidence="25" type="primary">LOC109257291</name>
</gene>
<dbReference type="InterPro" id="IPR035500">
    <property type="entry name" value="NHR-like_dom_sf"/>
</dbReference>
<name>A0A9W2W2P8_PANPR</name>
<dbReference type="InterPro" id="IPR001723">
    <property type="entry name" value="Nuclear_hrmn_rcpt"/>
</dbReference>
<dbReference type="SMART" id="SM00399">
    <property type="entry name" value="ZnF_C4"/>
    <property type="match status" value="1"/>
</dbReference>
<dbReference type="Proteomes" id="UP001165780">
    <property type="component" value="Unplaced"/>
</dbReference>
<evidence type="ECO:0000256" key="6">
    <source>
        <dbReference type="ARBA" id="ARBA00022685"/>
    </source>
</evidence>
<keyword evidence="7 21" id="KW-0479">Metal-binding</keyword>